<protein>
    <submittedName>
        <fullName evidence="1">Uncharacterized protein</fullName>
    </submittedName>
</protein>
<gene>
    <name evidence="1" type="ORF">L6452_15292</name>
</gene>
<reference evidence="2" key="1">
    <citation type="journal article" date="2022" name="Mol. Ecol. Resour.">
        <title>The genomes of chicory, endive, great burdock and yacon provide insights into Asteraceae palaeo-polyploidization history and plant inulin production.</title>
        <authorList>
            <person name="Fan W."/>
            <person name="Wang S."/>
            <person name="Wang H."/>
            <person name="Wang A."/>
            <person name="Jiang F."/>
            <person name="Liu H."/>
            <person name="Zhao H."/>
            <person name="Xu D."/>
            <person name="Zhang Y."/>
        </authorList>
    </citation>
    <scope>NUCLEOTIDE SEQUENCE [LARGE SCALE GENOMIC DNA]</scope>
    <source>
        <strain evidence="2">cv. Niubang</strain>
    </source>
</reference>
<name>A0ACB9CN78_ARCLA</name>
<evidence type="ECO:0000313" key="2">
    <source>
        <dbReference type="Proteomes" id="UP001055879"/>
    </source>
</evidence>
<dbReference type="EMBL" id="CM042050">
    <property type="protein sequence ID" value="KAI3735779.1"/>
    <property type="molecule type" value="Genomic_DNA"/>
</dbReference>
<dbReference type="Proteomes" id="UP001055879">
    <property type="component" value="Linkage Group LG04"/>
</dbReference>
<comment type="caution">
    <text evidence="1">The sequence shown here is derived from an EMBL/GenBank/DDBJ whole genome shotgun (WGS) entry which is preliminary data.</text>
</comment>
<keyword evidence="2" id="KW-1185">Reference proteome</keyword>
<accession>A0ACB9CN78</accession>
<organism evidence="1 2">
    <name type="scientific">Arctium lappa</name>
    <name type="common">Greater burdock</name>
    <name type="synonym">Lappa major</name>
    <dbReference type="NCBI Taxonomy" id="4217"/>
    <lineage>
        <taxon>Eukaryota</taxon>
        <taxon>Viridiplantae</taxon>
        <taxon>Streptophyta</taxon>
        <taxon>Embryophyta</taxon>
        <taxon>Tracheophyta</taxon>
        <taxon>Spermatophyta</taxon>
        <taxon>Magnoliopsida</taxon>
        <taxon>eudicotyledons</taxon>
        <taxon>Gunneridae</taxon>
        <taxon>Pentapetalae</taxon>
        <taxon>asterids</taxon>
        <taxon>campanulids</taxon>
        <taxon>Asterales</taxon>
        <taxon>Asteraceae</taxon>
        <taxon>Carduoideae</taxon>
        <taxon>Cardueae</taxon>
        <taxon>Arctiinae</taxon>
        <taxon>Arctium</taxon>
    </lineage>
</organism>
<sequence>MPPPQRAPPPLDISGPDSSLLPNDDRRLQINYLPQTTIRTSNAMGDFYKIVPLQMFKKGDSGELQAADVLMPPPHGAPPPLDISGTDSSLL</sequence>
<evidence type="ECO:0000313" key="1">
    <source>
        <dbReference type="EMBL" id="KAI3735779.1"/>
    </source>
</evidence>
<reference evidence="1 2" key="2">
    <citation type="journal article" date="2022" name="Mol. Ecol. Resour.">
        <title>The genomes of chicory, endive, great burdock and yacon provide insights into Asteraceae paleo-polyploidization history and plant inulin production.</title>
        <authorList>
            <person name="Fan W."/>
            <person name="Wang S."/>
            <person name="Wang H."/>
            <person name="Wang A."/>
            <person name="Jiang F."/>
            <person name="Liu H."/>
            <person name="Zhao H."/>
            <person name="Xu D."/>
            <person name="Zhang Y."/>
        </authorList>
    </citation>
    <scope>NUCLEOTIDE SEQUENCE [LARGE SCALE GENOMIC DNA]</scope>
    <source>
        <strain evidence="2">cv. Niubang</strain>
    </source>
</reference>
<proteinExistence type="predicted"/>